<dbReference type="NCBIfam" id="NF006733">
    <property type="entry name" value="PRK09264.1"/>
    <property type="match status" value="1"/>
</dbReference>
<dbReference type="EC" id="2.6.1.76" evidence="5 12"/>
<dbReference type="CDD" id="cd00610">
    <property type="entry name" value="OAT_like"/>
    <property type="match status" value="1"/>
</dbReference>
<dbReference type="PANTHER" id="PTHR43552:SF2">
    <property type="entry name" value="DIAMINOBUTYRATE--2-OXOGLUTARATE TRANSAMINASE"/>
    <property type="match status" value="1"/>
</dbReference>
<dbReference type="NCBIfam" id="TIGR02407">
    <property type="entry name" value="ectoine_ectB"/>
    <property type="match status" value="1"/>
</dbReference>
<keyword evidence="8 12" id="KW-0808">Transferase</keyword>
<dbReference type="NCBIfam" id="TIGR00709">
    <property type="entry name" value="dat"/>
    <property type="match status" value="1"/>
</dbReference>
<dbReference type="InterPro" id="IPR005814">
    <property type="entry name" value="Aminotrans_3"/>
</dbReference>
<dbReference type="InterPro" id="IPR015424">
    <property type="entry name" value="PyrdxlP-dep_Trfase"/>
</dbReference>
<dbReference type="InterPro" id="IPR015421">
    <property type="entry name" value="PyrdxlP-dep_Trfase_major"/>
</dbReference>
<dbReference type="PANTHER" id="PTHR43552">
    <property type="entry name" value="DIAMINOBUTYRATE--2-OXOGLUTARATE AMINOTRANSFERASE"/>
    <property type="match status" value="1"/>
</dbReference>
<comment type="cofactor">
    <cofactor evidence="1 12">
        <name>pyridoxal 5'-phosphate</name>
        <dbReference type="ChEBI" id="CHEBI:597326"/>
    </cofactor>
</comment>
<comment type="similarity">
    <text evidence="4 11">Belongs to the class-III pyridoxal-phosphate-dependent aminotransferase family.</text>
</comment>
<evidence type="ECO:0000256" key="6">
    <source>
        <dbReference type="ARBA" id="ARBA00014798"/>
    </source>
</evidence>
<dbReference type="SUPFAM" id="SSF53383">
    <property type="entry name" value="PLP-dependent transferases"/>
    <property type="match status" value="1"/>
</dbReference>
<dbReference type="PROSITE" id="PS00600">
    <property type="entry name" value="AA_TRANSFER_CLASS_3"/>
    <property type="match status" value="1"/>
</dbReference>
<evidence type="ECO:0000256" key="12">
    <source>
        <dbReference type="RuleBase" id="RU365034"/>
    </source>
</evidence>
<evidence type="ECO:0000256" key="1">
    <source>
        <dbReference type="ARBA" id="ARBA00001933"/>
    </source>
</evidence>
<dbReference type="InterPro" id="IPR015422">
    <property type="entry name" value="PyrdxlP-dep_Trfase_small"/>
</dbReference>
<evidence type="ECO:0000256" key="2">
    <source>
        <dbReference type="ARBA" id="ARBA00002189"/>
    </source>
</evidence>
<evidence type="ECO:0000313" key="13">
    <source>
        <dbReference type="EMBL" id="UQN14428.1"/>
    </source>
</evidence>
<keyword evidence="7 12" id="KW-0032">Aminotransferase</keyword>
<keyword evidence="9 11" id="KW-0663">Pyridoxal phosphate</keyword>
<evidence type="ECO:0000256" key="9">
    <source>
        <dbReference type="ARBA" id="ARBA00022898"/>
    </source>
</evidence>
<evidence type="ECO:0000256" key="10">
    <source>
        <dbReference type="ARBA" id="ARBA00049111"/>
    </source>
</evidence>
<comment type="catalytic activity">
    <reaction evidence="10 12">
        <text>L-2,4-diaminobutanoate + 2-oxoglutarate = L-aspartate 4-semialdehyde + L-glutamate</text>
        <dbReference type="Rhea" id="RHEA:11160"/>
        <dbReference type="ChEBI" id="CHEBI:16810"/>
        <dbReference type="ChEBI" id="CHEBI:29985"/>
        <dbReference type="ChEBI" id="CHEBI:58761"/>
        <dbReference type="ChEBI" id="CHEBI:537519"/>
        <dbReference type="EC" id="2.6.1.76"/>
    </reaction>
</comment>
<dbReference type="GO" id="GO:0045303">
    <property type="term" value="F:diaminobutyrate-2-oxoglutarate transaminase activity"/>
    <property type="evidence" value="ECO:0007669"/>
    <property type="project" value="UniProtKB-EC"/>
</dbReference>
<evidence type="ECO:0000256" key="8">
    <source>
        <dbReference type="ARBA" id="ARBA00022679"/>
    </source>
</evidence>
<evidence type="ECO:0000256" key="7">
    <source>
        <dbReference type="ARBA" id="ARBA00022576"/>
    </source>
</evidence>
<protein>
    <recommendedName>
        <fullName evidence="6 12">Diaminobutyrate--2-oxoglutarate transaminase</fullName>
        <ecNumber evidence="5 12">2.6.1.76</ecNumber>
    </recommendedName>
    <alternativeName>
        <fullName evidence="12">DABA aminotransferase</fullName>
    </alternativeName>
</protein>
<comment type="function">
    <text evidence="2 12">Catalyzes reversively the conversion of L-aspartate beta-semialdehyde (ASA) to L-2,4-diaminobutyrate (DABA) by transamination with L-glutamate.</text>
</comment>
<dbReference type="Gene3D" id="3.90.1150.10">
    <property type="entry name" value="Aspartate Aminotransferase, domain 1"/>
    <property type="match status" value="1"/>
</dbReference>
<evidence type="ECO:0000256" key="11">
    <source>
        <dbReference type="RuleBase" id="RU003560"/>
    </source>
</evidence>
<evidence type="ECO:0000256" key="3">
    <source>
        <dbReference type="ARBA" id="ARBA00004946"/>
    </source>
</evidence>
<dbReference type="InterPro" id="IPR012773">
    <property type="entry name" value="Ectoine_EctB"/>
</dbReference>
<name>A0ABY4MZJ6_9MICO</name>
<gene>
    <name evidence="13" type="primary">ectB</name>
    <name evidence="13" type="ORF">M3M28_10255</name>
</gene>
<evidence type="ECO:0000256" key="5">
    <source>
        <dbReference type="ARBA" id="ARBA00013155"/>
    </source>
</evidence>
<comment type="pathway">
    <text evidence="3 12">Amine and polyamine biosynthesis; ectoine biosynthesis; L-ectoine from L-aspartate 4-semialdehyde: step 1/3.</text>
</comment>
<dbReference type="InterPro" id="IPR049704">
    <property type="entry name" value="Aminotrans_3_PPA_site"/>
</dbReference>
<dbReference type="Gene3D" id="3.40.640.10">
    <property type="entry name" value="Type I PLP-dependent aspartate aminotransferase-like (Major domain)"/>
    <property type="match status" value="1"/>
</dbReference>
<reference evidence="13" key="1">
    <citation type="submission" date="2022-05" db="EMBL/GenBank/DDBJ databases">
        <title>Complete genome sequence of toluene-degrading Gulosibacter sediminis strain ACHW.36C.</title>
        <authorList>
            <person name="Wai A.C."/>
            <person name="Lai G.K."/>
            <person name="Griffin S.D."/>
            <person name="Leung F.C."/>
        </authorList>
    </citation>
    <scope>NUCLEOTIDE SEQUENCE [LARGE SCALE GENOMIC DNA]</scope>
    <source>
        <strain evidence="13">ACHW.36C</strain>
    </source>
</reference>
<dbReference type="InterPro" id="IPR004637">
    <property type="entry name" value="Dat"/>
</dbReference>
<proteinExistence type="inferred from homology"/>
<dbReference type="Pfam" id="PF00202">
    <property type="entry name" value="Aminotran_3"/>
    <property type="match status" value="1"/>
</dbReference>
<organism evidence="13">
    <name type="scientific">Gulosibacter sediminis</name>
    <dbReference type="NCBI Taxonomy" id="1729695"/>
    <lineage>
        <taxon>Bacteria</taxon>
        <taxon>Bacillati</taxon>
        <taxon>Actinomycetota</taxon>
        <taxon>Actinomycetes</taxon>
        <taxon>Micrococcales</taxon>
        <taxon>Microbacteriaceae</taxon>
        <taxon>Gulosibacter</taxon>
    </lineage>
</organism>
<evidence type="ECO:0000256" key="4">
    <source>
        <dbReference type="ARBA" id="ARBA00008954"/>
    </source>
</evidence>
<sequence length="422" mass="45951">MSMDVFERRESEVRGYIRAFPAVFTSAKGSRLIAEDGTEYIDFFAGAGTLNYGHNNDNFKQALLDYIEEDGIVHGLDMATSAKRGFLEAFEQHILTPRGLDYRVQFTGPTGANTVEAALKLARMATGRSNVIAFTNAFHGVSLGAVAATAGSGFRKAAGVDLGNVTRMPYDGYLGADFDTLDLLEKMLDDASGGVDAPAAVIVETVQGEGGINVASREWLQHLRKLTADRDILLIVDDIQVGVGRTGQFFSWEDSGIVPDLVTLSKSIGGYGLPMALLLIRPDLDVWKPGQHSGTFRGLNLSFVAARRAIETYWTTDEFERGIAERSEVLREELEKLAAEHPELELEVRGRGLVYGIESKVDRSWAGRMSKEAFKNGVIIECAGSDDQVLKFLPPLVIELDELRAGVDVLARSARDLAAVVS</sequence>
<dbReference type="EMBL" id="CP097160">
    <property type="protein sequence ID" value="UQN14428.1"/>
    <property type="molecule type" value="Genomic_DNA"/>
</dbReference>
<accession>A0ABY4MZJ6</accession>
<dbReference type="PIRSF" id="PIRSF000521">
    <property type="entry name" value="Transaminase_4ab_Lys_Orn"/>
    <property type="match status" value="1"/>
</dbReference>